<accession>A0A6J7IH26</accession>
<dbReference type="InterPro" id="IPR014710">
    <property type="entry name" value="RmlC-like_jellyroll"/>
</dbReference>
<dbReference type="Gene3D" id="2.60.120.10">
    <property type="entry name" value="Jelly Rolls"/>
    <property type="match status" value="1"/>
</dbReference>
<evidence type="ECO:0000313" key="1">
    <source>
        <dbReference type="EMBL" id="CAB4930075.1"/>
    </source>
</evidence>
<protein>
    <submittedName>
        <fullName evidence="1">Unannotated protein</fullName>
    </submittedName>
</protein>
<name>A0A6J7IH26_9ZZZZ</name>
<reference evidence="1" key="1">
    <citation type="submission" date="2020-05" db="EMBL/GenBank/DDBJ databases">
        <authorList>
            <person name="Chiriac C."/>
            <person name="Salcher M."/>
            <person name="Ghai R."/>
            <person name="Kavagutti S V."/>
        </authorList>
    </citation>
    <scope>NUCLEOTIDE SEQUENCE</scope>
</reference>
<organism evidence="1">
    <name type="scientific">freshwater metagenome</name>
    <dbReference type="NCBI Taxonomy" id="449393"/>
    <lineage>
        <taxon>unclassified sequences</taxon>
        <taxon>metagenomes</taxon>
        <taxon>ecological metagenomes</taxon>
    </lineage>
</organism>
<sequence length="207" mass="21779">MPPETNGFSIIRHSDLAVSRWANGAGATRQVATGPEDSGIDSFEWRVSIADVVGECSFSSFPGIDRTILLIEGQAMVLTIDGARRALDPLAPVRFVGEAEVTCSVPDGPTRDLNIMCRRGEWSSSVEVLDARKPVSVVPAPEGITFVACFAGPWSLIEPAAHRLGPGDFLRIACPALAQAAEPLILIRVARAADGLVFGVDDVGAAG</sequence>
<dbReference type="InterPro" id="IPR010282">
    <property type="entry name" value="Uncharacterised_HutD/Ves"/>
</dbReference>
<dbReference type="Pfam" id="PF05962">
    <property type="entry name" value="HutD"/>
    <property type="match status" value="1"/>
</dbReference>
<gene>
    <name evidence="1" type="ORF">UFOPK3720_00670</name>
</gene>
<dbReference type="PANTHER" id="PTHR37943:SF1">
    <property type="entry name" value="PROTEIN VES"/>
    <property type="match status" value="1"/>
</dbReference>
<dbReference type="InterPro" id="IPR011051">
    <property type="entry name" value="RmlC_Cupin_sf"/>
</dbReference>
<dbReference type="PANTHER" id="PTHR37943">
    <property type="entry name" value="PROTEIN VES"/>
    <property type="match status" value="1"/>
</dbReference>
<dbReference type="AlphaFoldDB" id="A0A6J7IH26"/>
<proteinExistence type="predicted"/>
<dbReference type="SUPFAM" id="SSF51182">
    <property type="entry name" value="RmlC-like cupins"/>
    <property type="match status" value="1"/>
</dbReference>
<dbReference type="CDD" id="cd20293">
    <property type="entry name" value="cupin_HutD_N"/>
    <property type="match status" value="1"/>
</dbReference>
<dbReference type="EMBL" id="CAFBNB010000104">
    <property type="protein sequence ID" value="CAB4930075.1"/>
    <property type="molecule type" value="Genomic_DNA"/>
</dbReference>